<feature type="region of interest" description="Disordered" evidence="1">
    <location>
        <begin position="96"/>
        <end position="117"/>
    </location>
</feature>
<accession>A0A195BCU0</accession>
<evidence type="ECO:0000313" key="3">
    <source>
        <dbReference type="Proteomes" id="UP000078540"/>
    </source>
</evidence>
<dbReference type="EMBL" id="KQ976513">
    <property type="protein sequence ID" value="KYM82386.1"/>
    <property type="molecule type" value="Genomic_DNA"/>
</dbReference>
<organism evidence="2 3">
    <name type="scientific">Atta colombica</name>
    <dbReference type="NCBI Taxonomy" id="520822"/>
    <lineage>
        <taxon>Eukaryota</taxon>
        <taxon>Metazoa</taxon>
        <taxon>Ecdysozoa</taxon>
        <taxon>Arthropoda</taxon>
        <taxon>Hexapoda</taxon>
        <taxon>Insecta</taxon>
        <taxon>Pterygota</taxon>
        <taxon>Neoptera</taxon>
        <taxon>Endopterygota</taxon>
        <taxon>Hymenoptera</taxon>
        <taxon>Apocrita</taxon>
        <taxon>Aculeata</taxon>
        <taxon>Formicoidea</taxon>
        <taxon>Formicidae</taxon>
        <taxon>Myrmicinae</taxon>
        <taxon>Atta</taxon>
    </lineage>
</organism>
<protein>
    <submittedName>
        <fullName evidence="2">Uncharacterized protein</fullName>
    </submittedName>
</protein>
<evidence type="ECO:0000256" key="1">
    <source>
        <dbReference type="SAM" id="MobiDB-lite"/>
    </source>
</evidence>
<dbReference type="AlphaFoldDB" id="A0A195BCU0"/>
<feature type="non-terminal residue" evidence="2">
    <location>
        <position position="1"/>
    </location>
</feature>
<sequence length="130" mass="15281">NEHMSPYLHDLRWLKVSERRMYFVRCLTSYRELYFEEKESFISDKKYSNVSEQYDHAELSELPARDFIARWHEHAKHRSISYSLIHSDDLCPGEKKEEENVVARRGGGDDGGEGEGTRVRFCLSVPVRSP</sequence>
<evidence type="ECO:0000313" key="2">
    <source>
        <dbReference type="EMBL" id="KYM82386.1"/>
    </source>
</evidence>
<reference evidence="2 3" key="1">
    <citation type="submission" date="2015-09" db="EMBL/GenBank/DDBJ databases">
        <title>Atta colombica WGS genome.</title>
        <authorList>
            <person name="Nygaard S."/>
            <person name="Hu H."/>
            <person name="Boomsma J."/>
            <person name="Zhang G."/>
        </authorList>
    </citation>
    <scope>NUCLEOTIDE SEQUENCE [LARGE SCALE GENOMIC DNA]</scope>
    <source>
        <strain evidence="2">Treedump-2</strain>
        <tissue evidence="2">Whole body</tissue>
    </source>
</reference>
<keyword evidence="3" id="KW-1185">Reference proteome</keyword>
<feature type="compositionally biased region" description="Basic and acidic residues" evidence="1">
    <location>
        <begin position="96"/>
        <end position="108"/>
    </location>
</feature>
<proteinExistence type="predicted"/>
<name>A0A195BCU0_9HYME</name>
<dbReference type="Proteomes" id="UP000078540">
    <property type="component" value="Unassembled WGS sequence"/>
</dbReference>
<gene>
    <name evidence="2" type="ORF">ALC53_07174</name>
</gene>